<feature type="non-terminal residue" evidence="1">
    <location>
        <position position="1"/>
    </location>
</feature>
<comment type="caution">
    <text evidence="1">The sequence shown here is derived from an EMBL/GenBank/DDBJ whole genome shotgun (WGS) entry which is preliminary data.</text>
</comment>
<gene>
    <name evidence="1" type="ORF">RFI_38081</name>
</gene>
<accession>X6LFB5</accession>
<organism evidence="1 2">
    <name type="scientific">Reticulomyxa filosa</name>
    <dbReference type="NCBI Taxonomy" id="46433"/>
    <lineage>
        <taxon>Eukaryota</taxon>
        <taxon>Sar</taxon>
        <taxon>Rhizaria</taxon>
        <taxon>Retaria</taxon>
        <taxon>Foraminifera</taxon>
        <taxon>Monothalamids</taxon>
        <taxon>Reticulomyxidae</taxon>
        <taxon>Reticulomyxa</taxon>
    </lineage>
</organism>
<sequence length="152" mass="17806">FFLTAKTKRALHAWQFFNDLAKVYQKFLASQHMLIWGMGPSEETDAKRKNGQVQEIKKRWQIRYTLGQLRCYALKTAKQLQKYNTNANIKNAPNNNDLAMSDGDKFFVNFLKCPYVKSLYFKGIRFFEKIKDVIHCPCTNLEQHKSVGNSMQ</sequence>
<protein>
    <submittedName>
        <fullName evidence="1">Uncharacterized protein</fullName>
    </submittedName>
</protein>
<dbReference type="EMBL" id="ASPP01044053">
    <property type="protein sequence ID" value="ETN99399.1"/>
    <property type="molecule type" value="Genomic_DNA"/>
</dbReference>
<reference evidence="1 2" key="1">
    <citation type="journal article" date="2013" name="Curr. Biol.">
        <title>The Genome of the Foraminiferan Reticulomyxa filosa.</title>
        <authorList>
            <person name="Glockner G."/>
            <person name="Hulsmann N."/>
            <person name="Schleicher M."/>
            <person name="Noegel A.A."/>
            <person name="Eichinger L."/>
            <person name="Gallinger C."/>
            <person name="Pawlowski J."/>
            <person name="Sierra R."/>
            <person name="Euteneuer U."/>
            <person name="Pillet L."/>
            <person name="Moustafa A."/>
            <person name="Platzer M."/>
            <person name="Groth M."/>
            <person name="Szafranski K."/>
            <person name="Schliwa M."/>
        </authorList>
    </citation>
    <scope>NUCLEOTIDE SEQUENCE [LARGE SCALE GENOMIC DNA]</scope>
</reference>
<keyword evidence="2" id="KW-1185">Reference proteome</keyword>
<evidence type="ECO:0000313" key="1">
    <source>
        <dbReference type="EMBL" id="ETN99399.1"/>
    </source>
</evidence>
<evidence type="ECO:0000313" key="2">
    <source>
        <dbReference type="Proteomes" id="UP000023152"/>
    </source>
</evidence>
<dbReference type="AlphaFoldDB" id="X6LFB5"/>
<dbReference type="Proteomes" id="UP000023152">
    <property type="component" value="Unassembled WGS sequence"/>
</dbReference>
<proteinExistence type="predicted"/>
<name>X6LFB5_RETFI</name>